<dbReference type="InterPro" id="IPR017907">
    <property type="entry name" value="Znf_RING_CS"/>
</dbReference>
<feature type="compositionally biased region" description="Low complexity" evidence="10">
    <location>
        <begin position="31"/>
        <end position="51"/>
    </location>
</feature>
<evidence type="ECO:0000313" key="14">
    <source>
        <dbReference type="Proteomes" id="UP000694044"/>
    </source>
</evidence>
<sequence length="627" mass="68219">MVQRSDLGSGGGTDAQAVDVGVSTASVHPETQSTTVTSAASSGASSVPRSTRPNVGVSTSSLPPSDALPRPHTLARRSTSDVEMERRTPYDPALRGFVGRSSSVSLDPEDAPEDVELLGRQRRLAAALSTPVSGDAVSSRLLQALPQLAIGQFLQDFNNQTPPWRGFAPGRQDSEENAAEVDETGRLLPTQGGEGGIGEGSPPRSRRRLSSGSSMYSGELEHSDSHVPQPATTGNTMENAAAGAAATTRPSVRVGNAARGRRNSEEESDDQTGMDELQALFRRCHNSLPFVALFLVYFAYQHATGILVFVIGTVAVMGLDQRLRAQVALKDKANNWHLLSIVAMCGVDMVAICSVDGQPNPLRHISQIFQSKMTHGSDSDSEALSTGGIFWQVLWTVLVNDFLIRLWSIVVKTFVAGAKADRFHCERKSPDEVTTIESPTIVIVDGEDDSTTTVAPHTQQAVSTVSFYRRKRKLYGIIEMCSIFLRSLLASIPWCRFYQICASKFMADVFTFAYLFVKGLILATQGRRIFILARSFVTLGLEFGVYVSHDELVEAGSPDCSICYETMRQPVKLACSHMFCEECVTEWFDHERSCPLCRASVGSDPTEEENVKPQFLDGRTSLVPQLL</sequence>
<evidence type="ECO:0000256" key="11">
    <source>
        <dbReference type="SAM" id="Phobius"/>
    </source>
</evidence>
<feature type="region of interest" description="Disordered" evidence="10">
    <location>
        <begin position="1"/>
        <end position="110"/>
    </location>
</feature>
<keyword evidence="2 11" id="KW-0812">Transmembrane</keyword>
<evidence type="ECO:0000256" key="5">
    <source>
        <dbReference type="ARBA" id="ARBA00022786"/>
    </source>
</evidence>
<feature type="transmembrane region" description="Helical" evidence="11">
    <location>
        <begin position="336"/>
        <end position="355"/>
    </location>
</feature>
<dbReference type="CDD" id="cd16561">
    <property type="entry name" value="RING-HC_RNF213"/>
    <property type="match status" value="1"/>
</dbReference>
<gene>
    <name evidence="13" type="ORF">PHYPSEUDO_006587</name>
</gene>
<dbReference type="GO" id="GO:0061630">
    <property type="term" value="F:ubiquitin protein ligase activity"/>
    <property type="evidence" value="ECO:0007669"/>
    <property type="project" value="InterPro"/>
</dbReference>
<feature type="transmembrane region" description="Helical" evidence="11">
    <location>
        <begin position="474"/>
        <end position="491"/>
    </location>
</feature>
<dbReference type="Pfam" id="PF13639">
    <property type="entry name" value="zf-RING_2"/>
    <property type="match status" value="1"/>
</dbReference>
<dbReference type="InterPro" id="IPR001841">
    <property type="entry name" value="Znf_RING"/>
</dbReference>
<evidence type="ECO:0000313" key="13">
    <source>
        <dbReference type="EMBL" id="KAG7380949.1"/>
    </source>
</evidence>
<organism evidence="13 14">
    <name type="scientific">Phytophthora pseudosyringae</name>
    <dbReference type="NCBI Taxonomy" id="221518"/>
    <lineage>
        <taxon>Eukaryota</taxon>
        <taxon>Sar</taxon>
        <taxon>Stramenopiles</taxon>
        <taxon>Oomycota</taxon>
        <taxon>Peronosporomycetes</taxon>
        <taxon>Peronosporales</taxon>
        <taxon>Peronosporaceae</taxon>
        <taxon>Phytophthora</taxon>
    </lineage>
</organism>
<protein>
    <recommendedName>
        <fullName evidence="12">RING-type domain-containing protein</fullName>
    </recommendedName>
</protein>
<dbReference type="SMART" id="SM00184">
    <property type="entry name" value="RING"/>
    <property type="match status" value="1"/>
</dbReference>
<accession>A0A8T1VL67</accession>
<dbReference type="PANTHER" id="PTHR15860">
    <property type="entry name" value="UNCHARACTERIZED RING FINGER-CONTAINING PROTEIN"/>
    <property type="match status" value="1"/>
</dbReference>
<evidence type="ECO:0000256" key="6">
    <source>
        <dbReference type="ARBA" id="ARBA00022833"/>
    </source>
</evidence>
<evidence type="ECO:0000259" key="12">
    <source>
        <dbReference type="PROSITE" id="PS50089"/>
    </source>
</evidence>
<comment type="caution">
    <text evidence="13">The sequence shown here is derived from an EMBL/GenBank/DDBJ whole genome shotgun (WGS) entry which is preliminary data.</text>
</comment>
<evidence type="ECO:0000256" key="2">
    <source>
        <dbReference type="ARBA" id="ARBA00022692"/>
    </source>
</evidence>
<name>A0A8T1VL67_9STRA</name>
<keyword evidence="6" id="KW-0862">Zinc</keyword>
<keyword evidence="8 11" id="KW-0472">Membrane</keyword>
<dbReference type="Proteomes" id="UP000694044">
    <property type="component" value="Unassembled WGS sequence"/>
</dbReference>
<evidence type="ECO:0000256" key="7">
    <source>
        <dbReference type="ARBA" id="ARBA00022989"/>
    </source>
</evidence>
<evidence type="ECO:0000256" key="4">
    <source>
        <dbReference type="ARBA" id="ARBA00022771"/>
    </source>
</evidence>
<dbReference type="GO" id="GO:1904294">
    <property type="term" value="P:positive regulation of ERAD pathway"/>
    <property type="evidence" value="ECO:0007669"/>
    <property type="project" value="InterPro"/>
</dbReference>
<reference evidence="13" key="1">
    <citation type="submission" date="2021-02" db="EMBL/GenBank/DDBJ databases">
        <authorList>
            <person name="Palmer J.M."/>
        </authorList>
    </citation>
    <scope>NUCLEOTIDE SEQUENCE</scope>
    <source>
        <strain evidence="13">SCRP734</strain>
    </source>
</reference>
<feature type="compositionally biased region" description="Low complexity" evidence="10">
    <location>
        <begin position="231"/>
        <end position="248"/>
    </location>
</feature>
<dbReference type="EMBL" id="JAGDFM010000268">
    <property type="protein sequence ID" value="KAG7380949.1"/>
    <property type="molecule type" value="Genomic_DNA"/>
</dbReference>
<dbReference type="InterPro" id="IPR044235">
    <property type="entry name" value="RNFT1/2"/>
</dbReference>
<feature type="transmembrane region" description="Helical" evidence="11">
    <location>
        <begin position="290"/>
        <end position="316"/>
    </location>
</feature>
<evidence type="ECO:0000256" key="8">
    <source>
        <dbReference type="ARBA" id="ARBA00023136"/>
    </source>
</evidence>
<dbReference type="PROSITE" id="PS00518">
    <property type="entry name" value="ZF_RING_1"/>
    <property type="match status" value="1"/>
</dbReference>
<feature type="compositionally biased region" description="Polar residues" evidence="10">
    <location>
        <begin position="52"/>
        <end position="63"/>
    </location>
</feature>
<comment type="subcellular location">
    <subcellularLocation>
        <location evidence="1">Membrane</location>
        <topology evidence="1">Multi-pass membrane protein</topology>
    </subcellularLocation>
</comment>
<proteinExistence type="predicted"/>
<evidence type="ECO:0000256" key="1">
    <source>
        <dbReference type="ARBA" id="ARBA00004141"/>
    </source>
</evidence>
<keyword evidence="5" id="KW-0833">Ubl conjugation pathway</keyword>
<keyword evidence="14" id="KW-1185">Reference proteome</keyword>
<keyword evidence="3" id="KW-0479">Metal-binding</keyword>
<feature type="region of interest" description="Disordered" evidence="10">
    <location>
        <begin position="160"/>
        <end position="272"/>
    </location>
</feature>
<evidence type="ECO:0000256" key="3">
    <source>
        <dbReference type="ARBA" id="ARBA00022723"/>
    </source>
</evidence>
<keyword evidence="7 11" id="KW-1133">Transmembrane helix</keyword>
<feature type="domain" description="RING-type" evidence="12">
    <location>
        <begin position="560"/>
        <end position="598"/>
    </location>
</feature>
<dbReference type="GO" id="GO:0016020">
    <property type="term" value="C:membrane"/>
    <property type="evidence" value="ECO:0007669"/>
    <property type="project" value="UniProtKB-SubCell"/>
</dbReference>
<feature type="compositionally biased region" description="Basic and acidic residues" evidence="10">
    <location>
        <begin position="78"/>
        <end position="89"/>
    </location>
</feature>
<dbReference type="OrthoDB" id="207411at2759"/>
<dbReference type="AlphaFoldDB" id="A0A8T1VL67"/>
<evidence type="ECO:0000256" key="9">
    <source>
        <dbReference type="PROSITE-ProRule" id="PRU00175"/>
    </source>
</evidence>
<keyword evidence="4 9" id="KW-0863">Zinc-finger</keyword>
<dbReference type="PANTHER" id="PTHR15860:SF0">
    <property type="entry name" value="LP20373P"/>
    <property type="match status" value="1"/>
</dbReference>
<dbReference type="GO" id="GO:0008270">
    <property type="term" value="F:zinc ion binding"/>
    <property type="evidence" value="ECO:0007669"/>
    <property type="project" value="UniProtKB-KW"/>
</dbReference>
<evidence type="ECO:0000256" key="10">
    <source>
        <dbReference type="SAM" id="MobiDB-lite"/>
    </source>
</evidence>
<dbReference type="PROSITE" id="PS50089">
    <property type="entry name" value="ZF_RING_2"/>
    <property type="match status" value="1"/>
</dbReference>